<evidence type="ECO:0000313" key="3">
    <source>
        <dbReference type="Proteomes" id="UP000054010"/>
    </source>
</evidence>
<dbReference type="OrthoDB" id="9808398at2"/>
<dbReference type="SUPFAM" id="SSF53474">
    <property type="entry name" value="alpha/beta-Hydrolases"/>
    <property type="match status" value="1"/>
</dbReference>
<organism evidence="2 3">
    <name type="scientific">Oscillochloris trichoides DG-6</name>
    <dbReference type="NCBI Taxonomy" id="765420"/>
    <lineage>
        <taxon>Bacteria</taxon>
        <taxon>Bacillati</taxon>
        <taxon>Chloroflexota</taxon>
        <taxon>Chloroflexia</taxon>
        <taxon>Chloroflexales</taxon>
        <taxon>Chloroflexineae</taxon>
        <taxon>Oscillochloridaceae</taxon>
        <taxon>Oscillochloris</taxon>
    </lineage>
</organism>
<comment type="caution">
    <text evidence="2">The sequence shown here is derived from an EMBL/GenBank/DDBJ whole genome shotgun (WGS) entry which is preliminary data.</text>
</comment>
<dbReference type="AlphaFoldDB" id="E1IGW6"/>
<dbReference type="PANTHER" id="PTHR46438:SF11">
    <property type="entry name" value="LIPASE-RELATED"/>
    <property type="match status" value="1"/>
</dbReference>
<proteinExistence type="predicted"/>
<dbReference type="STRING" id="765420.OSCT_2567"/>
<dbReference type="HOGENOM" id="CLU_020336_13_2_0"/>
<accession>E1IGW6</accession>
<sequence length="307" mass="33663">MKPHLFEPLSHSLLPTVLGVTRTSLLRLGVSEHDCTLHGIPIHYYHHPGAPGSDAHMPILLIHGIADNALTWALTMHGLAKIGPVYAIDLPGFGLSGYPKGRRYAALSEHVAVVQAMIREVIGHPALLVGNSLGGWISTRLALAIPDLTTGVIMLDPGGAMLNGRPSWQPFMDTVAVPDLRTVRTIFHQMFGSPPLIMALYLGQRGFQTLFLRDPVTQFVAAASEDDFFRPAELQHLQVPVGLIWGMTDQFLPPGSFEFFRDHLPAPSLLTLPGCGHLPQRERPLQVVRFVRQFVNERVRVSKGATA</sequence>
<dbReference type="Gene3D" id="3.40.50.1820">
    <property type="entry name" value="alpha/beta hydrolase"/>
    <property type="match status" value="1"/>
</dbReference>
<dbReference type="eggNOG" id="COG2267">
    <property type="taxonomic scope" value="Bacteria"/>
</dbReference>
<dbReference type="InterPro" id="IPR000073">
    <property type="entry name" value="AB_hydrolase_1"/>
</dbReference>
<dbReference type="Pfam" id="PF12697">
    <property type="entry name" value="Abhydrolase_6"/>
    <property type="match status" value="1"/>
</dbReference>
<dbReference type="GO" id="GO:0016787">
    <property type="term" value="F:hydrolase activity"/>
    <property type="evidence" value="ECO:0007669"/>
    <property type="project" value="UniProtKB-KW"/>
</dbReference>
<dbReference type="PANTHER" id="PTHR46438">
    <property type="entry name" value="ALPHA/BETA-HYDROLASES SUPERFAMILY PROTEIN"/>
    <property type="match status" value="1"/>
</dbReference>
<name>E1IGW6_9CHLR</name>
<keyword evidence="3" id="KW-1185">Reference proteome</keyword>
<dbReference type="PRINTS" id="PR00111">
    <property type="entry name" value="ABHYDROLASE"/>
</dbReference>
<dbReference type="Proteomes" id="UP000054010">
    <property type="component" value="Unassembled WGS sequence"/>
</dbReference>
<reference evidence="2 3" key="1">
    <citation type="journal article" date="2011" name="J. Bacteriol.">
        <title>Draft genome sequence of the anoxygenic filamentous phototrophic bacterium Oscillochloris trichoides subsp. DG-6.</title>
        <authorList>
            <person name="Kuznetsov B.B."/>
            <person name="Ivanovsky R.N."/>
            <person name="Keppen O.I."/>
            <person name="Sukhacheva M.V."/>
            <person name="Bumazhkin B.K."/>
            <person name="Patutina E.O."/>
            <person name="Beletsky A.V."/>
            <person name="Mardanov A.V."/>
            <person name="Baslerov R.V."/>
            <person name="Panteleeva A.N."/>
            <person name="Kolganova T.V."/>
            <person name="Ravin N.V."/>
            <person name="Skryabin K.G."/>
        </authorList>
    </citation>
    <scope>NUCLEOTIDE SEQUENCE [LARGE SCALE GENOMIC DNA]</scope>
    <source>
        <strain evidence="2 3">DG-6</strain>
    </source>
</reference>
<gene>
    <name evidence="2" type="ORF">OSCT_2567</name>
</gene>
<protein>
    <submittedName>
        <fullName evidence="2">Alpha/beta hydrolase fold protein</fullName>
    </submittedName>
</protein>
<dbReference type="InterPro" id="IPR029058">
    <property type="entry name" value="AB_hydrolase_fold"/>
</dbReference>
<dbReference type="EMBL" id="ADVR01000112">
    <property type="protein sequence ID" value="EFO79441.1"/>
    <property type="molecule type" value="Genomic_DNA"/>
</dbReference>
<keyword evidence="2" id="KW-0378">Hydrolase</keyword>
<evidence type="ECO:0000313" key="2">
    <source>
        <dbReference type="EMBL" id="EFO79441.1"/>
    </source>
</evidence>
<feature type="domain" description="AB hydrolase-1" evidence="1">
    <location>
        <begin position="59"/>
        <end position="289"/>
    </location>
</feature>
<evidence type="ECO:0000259" key="1">
    <source>
        <dbReference type="Pfam" id="PF12697"/>
    </source>
</evidence>